<dbReference type="EMBL" id="BMGL01000015">
    <property type="protein sequence ID" value="GGE21858.1"/>
    <property type="molecule type" value="Genomic_DNA"/>
</dbReference>
<name>A0A917A297_9FLAO</name>
<evidence type="ECO:0000313" key="1">
    <source>
        <dbReference type="EMBL" id="GGE21858.1"/>
    </source>
</evidence>
<dbReference type="AlphaFoldDB" id="A0A917A297"/>
<comment type="caution">
    <text evidence="1">The sequence shown here is derived from an EMBL/GenBank/DDBJ whole genome shotgun (WGS) entry which is preliminary data.</text>
</comment>
<gene>
    <name evidence="1" type="ORF">GCM10010831_23650</name>
</gene>
<dbReference type="Proteomes" id="UP000599688">
    <property type="component" value="Unassembled WGS sequence"/>
</dbReference>
<accession>A0A917A297</accession>
<reference evidence="1 2" key="1">
    <citation type="journal article" date="2014" name="Int. J. Syst. Evol. Microbiol.">
        <title>Complete genome sequence of Corynebacterium casei LMG S-19264T (=DSM 44701T), isolated from a smear-ripened cheese.</title>
        <authorList>
            <consortium name="US DOE Joint Genome Institute (JGI-PGF)"/>
            <person name="Walter F."/>
            <person name="Albersmeier A."/>
            <person name="Kalinowski J."/>
            <person name="Ruckert C."/>
        </authorList>
    </citation>
    <scope>NUCLEOTIDE SEQUENCE [LARGE SCALE GENOMIC DNA]</scope>
    <source>
        <strain evidence="1 2">CGMCC 1.12925</strain>
    </source>
</reference>
<sequence length="64" mass="7401">MGIPVLSVTTPETWFWAKILIGNNISNRLNRFSVCIDYKLMLRFGYTFTSVCKIIQSFVNIIII</sequence>
<organism evidence="1 2">
    <name type="scientific">Psychroflexus salis</name>
    <dbReference type="NCBI Taxonomy" id="1526574"/>
    <lineage>
        <taxon>Bacteria</taxon>
        <taxon>Pseudomonadati</taxon>
        <taxon>Bacteroidota</taxon>
        <taxon>Flavobacteriia</taxon>
        <taxon>Flavobacteriales</taxon>
        <taxon>Flavobacteriaceae</taxon>
        <taxon>Psychroflexus</taxon>
    </lineage>
</organism>
<protein>
    <submittedName>
        <fullName evidence="1">Uncharacterized protein</fullName>
    </submittedName>
</protein>
<keyword evidence="2" id="KW-1185">Reference proteome</keyword>
<evidence type="ECO:0000313" key="2">
    <source>
        <dbReference type="Proteomes" id="UP000599688"/>
    </source>
</evidence>
<proteinExistence type="predicted"/>